<feature type="transmembrane region" description="Helical" evidence="1">
    <location>
        <begin position="25"/>
        <end position="46"/>
    </location>
</feature>
<sequence>MSLVGAALMGLSALGYITGVVSPLWLMIGTGAGLYIGYMPFGAMLFERMIAATKTIATAGFMIYVADASGYLGTVTLLVYKNFFAADVPWLTVFLTGAFVTSGVCVVFFLLAMGYFRTKLVPTVLETKVAKPAA</sequence>
<reference evidence="2 3" key="1">
    <citation type="journal article" date="2017" name="Infect. Genet. Evol.">
        <title>The new phylogeny of the genus Mycobacterium: The old and the news.</title>
        <authorList>
            <person name="Tortoli E."/>
            <person name="Fedrizzi T."/>
            <person name="Meehan C.J."/>
            <person name="Trovato A."/>
            <person name="Grottola A."/>
            <person name="Giacobazzi E."/>
            <person name="Serpini G.F."/>
            <person name="Tagliazucchi S."/>
            <person name="Fabio A."/>
            <person name="Bettua C."/>
            <person name="Bertorelli R."/>
            <person name="Frascaro F."/>
            <person name="De Sanctis V."/>
            <person name="Pecorari M."/>
            <person name="Jousson O."/>
            <person name="Segata N."/>
            <person name="Cirillo D.M."/>
        </authorList>
    </citation>
    <scope>NUCLEOTIDE SEQUENCE [LARGE SCALE GENOMIC DNA]</scope>
    <source>
        <strain evidence="2 3">CIP1034565</strain>
    </source>
</reference>
<keyword evidence="1" id="KW-0812">Transmembrane</keyword>
<dbReference type="InterPro" id="IPR043745">
    <property type="entry name" value="DUF5690"/>
</dbReference>
<dbReference type="EMBL" id="PDCN02000016">
    <property type="protein sequence ID" value="PIB74534.1"/>
    <property type="molecule type" value="Genomic_DNA"/>
</dbReference>
<feature type="transmembrane region" description="Helical" evidence="1">
    <location>
        <begin position="58"/>
        <end position="80"/>
    </location>
</feature>
<gene>
    <name evidence="2" type="ORF">CQY22_012600</name>
</gene>
<evidence type="ECO:0008006" key="4">
    <source>
        <dbReference type="Google" id="ProtNLM"/>
    </source>
</evidence>
<keyword evidence="1" id="KW-0472">Membrane</keyword>
<evidence type="ECO:0000313" key="2">
    <source>
        <dbReference type="EMBL" id="PIB74534.1"/>
    </source>
</evidence>
<dbReference type="Pfam" id="PF18943">
    <property type="entry name" value="DUF5690"/>
    <property type="match status" value="1"/>
</dbReference>
<dbReference type="OrthoDB" id="182994at2"/>
<accession>A0A2G5P9F8</accession>
<evidence type="ECO:0000256" key="1">
    <source>
        <dbReference type="SAM" id="Phobius"/>
    </source>
</evidence>
<dbReference type="Proteomes" id="UP000230551">
    <property type="component" value="Unassembled WGS sequence"/>
</dbReference>
<organism evidence="2 3">
    <name type="scientific">Mycolicibacterium brumae</name>
    <dbReference type="NCBI Taxonomy" id="85968"/>
    <lineage>
        <taxon>Bacteria</taxon>
        <taxon>Bacillati</taxon>
        <taxon>Actinomycetota</taxon>
        <taxon>Actinomycetes</taxon>
        <taxon>Mycobacteriales</taxon>
        <taxon>Mycobacteriaceae</taxon>
        <taxon>Mycolicibacterium</taxon>
    </lineage>
</organism>
<feature type="transmembrane region" description="Helical" evidence="1">
    <location>
        <begin position="92"/>
        <end position="116"/>
    </location>
</feature>
<keyword evidence="3" id="KW-1185">Reference proteome</keyword>
<keyword evidence="1" id="KW-1133">Transmembrane helix</keyword>
<proteinExistence type="predicted"/>
<name>A0A2G5P9F8_9MYCO</name>
<evidence type="ECO:0000313" key="3">
    <source>
        <dbReference type="Proteomes" id="UP000230551"/>
    </source>
</evidence>
<dbReference type="AlphaFoldDB" id="A0A2G5P9F8"/>
<protein>
    <recommendedName>
        <fullName evidence="4">Major facilitator superfamily (MFS) profile domain-containing protein</fullName>
    </recommendedName>
</protein>
<dbReference type="STRING" id="85968.GCA_900073015_00718"/>
<comment type="caution">
    <text evidence="2">The sequence shown here is derived from an EMBL/GenBank/DDBJ whole genome shotgun (WGS) entry which is preliminary data.</text>
</comment>